<keyword evidence="5" id="KW-1185">Reference proteome</keyword>
<dbReference type="GO" id="GO:0006606">
    <property type="term" value="P:protein import into nucleus"/>
    <property type="evidence" value="ECO:0007669"/>
    <property type="project" value="TreeGrafter"/>
</dbReference>
<gene>
    <name evidence="4" type="ORF">Glove_390g18</name>
</gene>
<proteinExistence type="inferred from homology"/>
<dbReference type="GO" id="GO:0005634">
    <property type="term" value="C:nucleus"/>
    <property type="evidence" value="ECO:0007669"/>
    <property type="project" value="TreeGrafter"/>
</dbReference>
<dbReference type="GO" id="GO:0031267">
    <property type="term" value="F:small GTPase binding"/>
    <property type="evidence" value="ECO:0007669"/>
    <property type="project" value="TreeGrafter"/>
</dbReference>
<reference evidence="4 5" key="1">
    <citation type="submission" date="2018-08" db="EMBL/GenBank/DDBJ databases">
        <title>Genome and evolution of the arbuscular mycorrhizal fungus Diversispora epigaea (formerly Glomus versiforme) and its bacterial endosymbionts.</title>
        <authorList>
            <person name="Sun X."/>
            <person name="Fei Z."/>
            <person name="Harrison M."/>
        </authorList>
    </citation>
    <scope>NUCLEOTIDE SEQUENCE [LARGE SCALE GENOMIC DNA]</scope>
    <source>
        <strain evidence="4 5">IT104</strain>
    </source>
</reference>
<dbReference type="PANTHER" id="PTHR15837:SF0">
    <property type="entry name" value="RAN GUANINE NUCLEOTIDE RELEASE FACTOR"/>
    <property type="match status" value="1"/>
</dbReference>
<dbReference type="AlphaFoldDB" id="A0A397H6K2"/>
<organism evidence="4 5">
    <name type="scientific">Diversispora epigaea</name>
    <dbReference type="NCBI Taxonomy" id="1348612"/>
    <lineage>
        <taxon>Eukaryota</taxon>
        <taxon>Fungi</taxon>
        <taxon>Fungi incertae sedis</taxon>
        <taxon>Mucoromycota</taxon>
        <taxon>Glomeromycotina</taxon>
        <taxon>Glomeromycetes</taxon>
        <taxon>Diversisporales</taxon>
        <taxon>Diversisporaceae</taxon>
        <taxon>Diversispora</taxon>
    </lineage>
</organism>
<evidence type="ECO:0000256" key="2">
    <source>
        <dbReference type="ARBA" id="ARBA00022448"/>
    </source>
</evidence>
<keyword evidence="2" id="KW-0813">Transport</keyword>
<dbReference type="Pfam" id="PF04603">
    <property type="entry name" value="Mog1"/>
    <property type="match status" value="1"/>
</dbReference>
<dbReference type="Gene3D" id="3.40.1000.10">
    <property type="entry name" value="Mog1/PsbP, alpha/beta/alpha sandwich"/>
    <property type="match status" value="1"/>
</dbReference>
<comment type="similarity">
    <text evidence="1">Belongs to the MOG1 family.</text>
</comment>
<evidence type="ECO:0000313" key="4">
    <source>
        <dbReference type="EMBL" id="RHZ57324.1"/>
    </source>
</evidence>
<dbReference type="SUPFAM" id="SSF55724">
    <property type="entry name" value="Mog1p/PsbP-like"/>
    <property type="match status" value="1"/>
</dbReference>
<name>A0A397H6K2_9GLOM</name>
<protein>
    <recommendedName>
        <fullName evidence="6">Ran guanine nucleotide release factor</fullName>
    </recommendedName>
</protein>
<dbReference type="InterPro" id="IPR007681">
    <property type="entry name" value="Mog1"/>
</dbReference>
<keyword evidence="3" id="KW-0653">Protein transport</keyword>
<evidence type="ECO:0000313" key="5">
    <source>
        <dbReference type="Proteomes" id="UP000266861"/>
    </source>
</evidence>
<dbReference type="InterPro" id="IPR016123">
    <property type="entry name" value="Mog1/PsbP_a/b/a-sand"/>
</dbReference>
<dbReference type="PANTHER" id="PTHR15837">
    <property type="entry name" value="RAN GUANINE NUCLEOTIDE RELEASE FACTOR"/>
    <property type="match status" value="1"/>
</dbReference>
<dbReference type="Proteomes" id="UP000266861">
    <property type="component" value="Unassembled WGS sequence"/>
</dbReference>
<evidence type="ECO:0000256" key="3">
    <source>
        <dbReference type="ARBA" id="ARBA00022927"/>
    </source>
</evidence>
<evidence type="ECO:0000256" key="1">
    <source>
        <dbReference type="ARBA" id="ARBA00010307"/>
    </source>
</evidence>
<dbReference type="OrthoDB" id="10255285at2759"/>
<dbReference type="GO" id="GO:0005085">
    <property type="term" value="F:guanyl-nucleotide exchange factor activity"/>
    <property type="evidence" value="ECO:0007669"/>
    <property type="project" value="TreeGrafter"/>
</dbReference>
<dbReference type="EMBL" id="PQFF01000348">
    <property type="protein sequence ID" value="RHZ57324.1"/>
    <property type="molecule type" value="Genomic_DNA"/>
</dbReference>
<dbReference type="STRING" id="1348612.A0A397H6K2"/>
<comment type="caution">
    <text evidence="4">The sequence shown here is derived from an EMBL/GenBank/DDBJ whole genome shotgun (WGS) entry which is preliminary data.</text>
</comment>
<evidence type="ECO:0008006" key="6">
    <source>
        <dbReference type="Google" id="ProtNLM"/>
    </source>
</evidence>
<sequence length="189" mass="21498">MANKELFGGAITTYIPENFIDVSDIREVPDNQEVFVNIDTDQSIIIEILQYVGDLNEDEKAIRHHFASIASDNNAEEYNSIQQIITLTTSDVPNLSLEISKYLLSGQQTISKFNESDPNSRNLVNIFMALFRLPNIETDIVITYNIPILIGITSSSKQIAQEGNLHEGMEVFKRILVNFEIKNWELFNE</sequence>
<accession>A0A397H6K2</accession>